<dbReference type="InterPro" id="IPR001921">
    <property type="entry name" value="Ribosomal_eL8_euk"/>
</dbReference>
<dbReference type="InterPro" id="IPR050257">
    <property type="entry name" value="eL8/uL1-like"/>
</dbReference>
<dbReference type="GO" id="GO:0022625">
    <property type="term" value="C:cytosolic large ribosomal subunit"/>
    <property type="evidence" value="ECO:0007669"/>
    <property type="project" value="UniProtKB-UniRule"/>
</dbReference>
<keyword evidence="3 4" id="KW-0687">Ribonucleoprotein</keyword>
<keyword evidence="2 4" id="KW-0689">Ribosomal protein</keyword>
<dbReference type="PROSITE" id="PS01082">
    <property type="entry name" value="RIBOSOMAL_L7AE"/>
    <property type="match status" value="1"/>
</dbReference>
<dbReference type="GO" id="GO:0042254">
    <property type="term" value="P:ribosome biogenesis"/>
    <property type="evidence" value="ECO:0007669"/>
    <property type="project" value="InterPro"/>
</dbReference>
<dbReference type="FunFam" id="3.30.1330.30:FF:000003">
    <property type="entry name" value="60S ribosomal protein L7a"/>
    <property type="match status" value="1"/>
</dbReference>
<evidence type="ECO:0000256" key="4">
    <source>
        <dbReference type="RuleBase" id="RU367042"/>
    </source>
</evidence>
<feature type="domain" description="Ribosomal protein eL8/eL30/eS12/Gadd45" evidence="5">
    <location>
        <begin position="182"/>
        <end position="263"/>
    </location>
</feature>
<dbReference type="WBParaSite" id="jg24411.2">
    <property type="protein sequence ID" value="jg24411.2"/>
    <property type="gene ID" value="jg24411"/>
</dbReference>
<dbReference type="Proteomes" id="UP000887574">
    <property type="component" value="Unplaced"/>
</dbReference>
<dbReference type="InterPro" id="IPR004038">
    <property type="entry name" value="Ribosomal_eL8/eL30/eS12/Gad45"/>
</dbReference>
<dbReference type="AlphaFoldDB" id="A0A915DWH7"/>
<dbReference type="InterPro" id="IPR029064">
    <property type="entry name" value="Ribosomal_eL30-like_sf"/>
</dbReference>
<dbReference type="Pfam" id="PF01248">
    <property type="entry name" value="Ribosomal_L7Ae"/>
    <property type="match status" value="1"/>
</dbReference>
<evidence type="ECO:0000259" key="5">
    <source>
        <dbReference type="Pfam" id="PF01248"/>
    </source>
</evidence>
<name>A0A915DWH7_9BILA</name>
<dbReference type="Gene3D" id="3.30.1330.30">
    <property type="match status" value="1"/>
</dbReference>
<dbReference type="PRINTS" id="PR00882">
    <property type="entry name" value="RIBOSOMALL7A"/>
</dbReference>
<evidence type="ECO:0000256" key="2">
    <source>
        <dbReference type="ARBA" id="ARBA00022980"/>
    </source>
</evidence>
<dbReference type="PRINTS" id="PR00881">
    <property type="entry name" value="L7ARS6FAMILY"/>
</dbReference>
<evidence type="ECO:0000256" key="1">
    <source>
        <dbReference type="ARBA" id="ARBA00007337"/>
    </source>
</evidence>
<accession>A0A915DWH7</accession>
<comment type="function">
    <text evidence="4">Component of the ribosome.</text>
</comment>
<dbReference type="GO" id="GO:0003723">
    <property type="term" value="F:RNA binding"/>
    <property type="evidence" value="ECO:0007669"/>
    <property type="project" value="UniProtKB-UniRule"/>
</dbReference>
<comment type="similarity">
    <text evidence="1 4">Belongs to the eukaryotic ribosomal protein eL8 family.</text>
</comment>
<dbReference type="InterPro" id="IPR018492">
    <property type="entry name" value="Ribosomal_eL8/Nhp2"/>
</dbReference>
<dbReference type="InterPro" id="IPR004037">
    <property type="entry name" value="Ribosomal_eL8-like_CS"/>
</dbReference>
<keyword evidence="6" id="KW-1185">Reference proteome</keyword>
<evidence type="ECO:0000313" key="7">
    <source>
        <dbReference type="WBParaSite" id="jg24411.2"/>
    </source>
</evidence>
<dbReference type="PANTHER" id="PTHR23105">
    <property type="entry name" value="RIBOSOMAL PROTEIN L7AE FAMILY MEMBER"/>
    <property type="match status" value="1"/>
</dbReference>
<protein>
    <recommendedName>
        <fullName evidence="4">60S ribosomal protein L7a</fullName>
    </recommendedName>
</protein>
<evidence type="ECO:0000313" key="6">
    <source>
        <dbReference type="Proteomes" id="UP000887574"/>
    </source>
</evidence>
<evidence type="ECO:0000256" key="3">
    <source>
        <dbReference type="ARBA" id="ARBA00023274"/>
    </source>
</evidence>
<sequence length="314" mass="35922">MRILSREDEGKFFMTSNSRSIANLLRLNHSRYGVQESRKKEEDSIIVVMVSKKAGKKKKVAALPAHIKKQEVVKKESNPLFEKRPRNFSIGHDIQPKRDLTRFVRWPKYIRLQRQRAVLLKRLKVPPPVHQFHSTLDKPTAVKLFSLLDKYRPETKQAKQERLRLRAENRAAGKPEQVSGKRPPVVRFGIQTVTKLVENKKASLVVIAHDVDPIEIVLFLPALCRRFGVPYCIVKGKARLGQVVHRKTTSTLAIVDTNPEDKNSLKNLTKTVLANFNERGDEIRKHWGGGIMSARSQAKSAKIEKGRQKELAQK</sequence>
<proteinExistence type="inferred from homology"/>
<organism evidence="6 7">
    <name type="scientific">Ditylenchus dipsaci</name>
    <dbReference type="NCBI Taxonomy" id="166011"/>
    <lineage>
        <taxon>Eukaryota</taxon>
        <taxon>Metazoa</taxon>
        <taxon>Ecdysozoa</taxon>
        <taxon>Nematoda</taxon>
        <taxon>Chromadorea</taxon>
        <taxon>Rhabditida</taxon>
        <taxon>Tylenchina</taxon>
        <taxon>Tylenchomorpha</taxon>
        <taxon>Sphaerularioidea</taxon>
        <taxon>Anguinidae</taxon>
        <taxon>Anguininae</taxon>
        <taxon>Ditylenchus</taxon>
    </lineage>
</organism>
<reference evidence="7" key="1">
    <citation type="submission" date="2022-11" db="UniProtKB">
        <authorList>
            <consortium name="WormBaseParasite"/>
        </authorList>
    </citation>
    <scope>IDENTIFICATION</scope>
</reference>
<dbReference type="SUPFAM" id="SSF55315">
    <property type="entry name" value="L30e-like"/>
    <property type="match status" value="1"/>
</dbReference>